<comment type="caution">
    <text evidence="3">The sequence shown here is derived from an EMBL/GenBank/DDBJ whole genome shotgun (WGS) entry which is preliminary data.</text>
</comment>
<keyword evidence="4" id="KW-1185">Reference proteome</keyword>
<sequence length="113" mass="13657">MLLFYIRKIRMNQWSQIATQFKQNIKLFDRIDESELCKESSFEINYQMRNIKQKKERPIEPDQPDPDECCGSGCQRCVLDVYYEKLEQYEKDLMEWLAEQEEDQDDDGSNQKS</sequence>
<evidence type="ECO:0000313" key="3">
    <source>
        <dbReference type="EMBL" id="CAD8202564.1"/>
    </source>
</evidence>
<dbReference type="PANTHER" id="PTHR21193">
    <property type="entry name" value="OXIDOREDUCTASE-LIKE DOMAIN-CONTAINING PROTEIN 1"/>
    <property type="match status" value="1"/>
</dbReference>
<dbReference type="EMBL" id="CAJJDP010000127">
    <property type="protein sequence ID" value="CAD8202564.1"/>
    <property type="molecule type" value="Genomic_DNA"/>
</dbReference>
<dbReference type="AlphaFoldDB" id="A0A8S1XQB6"/>
<feature type="coiled-coil region" evidence="1">
    <location>
        <begin position="79"/>
        <end position="106"/>
    </location>
</feature>
<dbReference type="OMA" id="MNQWSQI"/>
<keyword evidence="1" id="KW-0175">Coiled coil</keyword>
<name>A0A8S1XQB6_PAROT</name>
<evidence type="ECO:0000313" key="4">
    <source>
        <dbReference type="Proteomes" id="UP000683925"/>
    </source>
</evidence>
<protein>
    <recommendedName>
        <fullName evidence="2">Oxidoreductase-like domain-containing protein</fullName>
    </recommendedName>
</protein>
<feature type="domain" description="Oxidoreductase-like" evidence="2">
    <location>
        <begin position="58"/>
        <end position="95"/>
    </location>
</feature>
<dbReference type="InterPro" id="IPR039251">
    <property type="entry name" value="OXLD1"/>
</dbReference>
<evidence type="ECO:0000256" key="1">
    <source>
        <dbReference type="SAM" id="Coils"/>
    </source>
</evidence>
<dbReference type="InterPro" id="IPR019180">
    <property type="entry name" value="Oxidoreductase-like_N"/>
</dbReference>
<dbReference type="Proteomes" id="UP000683925">
    <property type="component" value="Unassembled WGS sequence"/>
</dbReference>
<reference evidence="3" key="1">
    <citation type="submission" date="2021-01" db="EMBL/GenBank/DDBJ databases">
        <authorList>
            <consortium name="Genoscope - CEA"/>
            <person name="William W."/>
        </authorList>
    </citation>
    <scope>NUCLEOTIDE SEQUENCE</scope>
</reference>
<accession>A0A8S1XQB6</accession>
<evidence type="ECO:0000259" key="2">
    <source>
        <dbReference type="Pfam" id="PF09791"/>
    </source>
</evidence>
<organism evidence="3 4">
    <name type="scientific">Paramecium octaurelia</name>
    <dbReference type="NCBI Taxonomy" id="43137"/>
    <lineage>
        <taxon>Eukaryota</taxon>
        <taxon>Sar</taxon>
        <taxon>Alveolata</taxon>
        <taxon>Ciliophora</taxon>
        <taxon>Intramacronucleata</taxon>
        <taxon>Oligohymenophorea</taxon>
        <taxon>Peniculida</taxon>
        <taxon>Parameciidae</taxon>
        <taxon>Paramecium</taxon>
    </lineage>
</organism>
<proteinExistence type="predicted"/>
<dbReference type="Pfam" id="PF09791">
    <property type="entry name" value="Oxidored-like"/>
    <property type="match status" value="1"/>
</dbReference>
<gene>
    <name evidence="3" type="ORF">POCTA_138.1.T1270140</name>
</gene>
<dbReference type="PANTHER" id="PTHR21193:SF3">
    <property type="entry name" value="OXIDOREDUCTASE-LIKE DOMAIN-CONTAINING PROTEIN 1"/>
    <property type="match status" value="1"/>
</dbReference>
<dbReference type="OrthoDB" id="294204at2759"/>